<evidence type="ECO:0000256" key="8">
    <source>
        <dbReference type="ARBA" id="ARBA00051245"/>
    </source>
</evidence>
<dbReference type="CDD" id="cd05387">
    <property type="entry name" value="BY-kinase"/>
    <property type="match status" value="1"/>
</dbReference>
<feature type="transmembrane region" description="Helical" evidence="9">
    <location>
        <begin position="26"/>
        <end position="48"/>
    </location>
</feature>
<evidence type="ECO:0000259" key="10">
    <source>
        <dbReference type="Pfam" id="PF13614"/>
    </source>
</evidence>
<dbReference type="Gene3D" id="3.40.50.300">
    <property type="entry name" value="P-loop containing nucleotide triphosphate hydrolases"/>
    <property type="match status" value="1"/>
</dbReference>
<evidence type="ECO:0000256" key="4">
    <source>
        <dbReference type="ARBA" id="ARBA00022741"/>
    </source>
</evidence>
<dbReference type="PANTHER" id="PTHR32309">
    <property type="entry name" value="TYROSINE-PROTEIN KINASE"/>
    <property type="match status" value="1"/>
</dbReference>
<dbReference type="InterPro" id="IPR050445">
    <property type="entry name" value="Bact_polysacc_biosynth/exp"/>
</dbReference>
<comment type="catalytic activity">
    <reaction evidence="8">
        <text>L-tyrosyl-[protein] + ATP = O-phospho-L-tyrosyl-[protein] + ADP + H(+)</text>
        <dbReference type="Rhea" id="RHEA:10596"/>
        <dbReference type="Rhea" id="RHEA-COMP:10136"/>
        <dbReference type="Rhea" id="RHEA-COMP:20101"/>
        <dbReference type="ChEBI" id="CHEBI:15378"/>
        <dbReference type="ChEBI" id="CHEBI:30616"/>
        <dbReference type="ChEBI" id="CHEBI:46858"/>
        <dbReference type="ChEBI" id="CHEBI:61978"/>
        <dbReference type="ChEBI" id="CHEBI:456216"/>
        <dbReference type="EC" id="2.7.10.2"/>
    </reaction>
</comment>
<evidence type="ECO:0000256" key="7">
    <source>
        <dbReference type="ARBA" id="ARBA00023137"/>
    </source>
</evidence>
<evidence type="ECO:0000256" key="5">
    <source>
        <dbReference type="ARBA" id="ARBA00022777"/>
    </source>
</evidence>
<dbReference type="InterPro" id="IPR032807">
    <property type="entry name" value="GNVR"/>
</dbReference>
<dbReference type="PANTHER" id="PTHR32309:SF13">
    <property type="entry name" value="FERRIC ENTEROBACTIN TRANSPORT PROTEIN FEPE"/>
    <property type="match status" value="1"/>
</dbReference>
<keyword evidence="9" id="KW-0472">Membrane</keyword>
<keyword evidence="13" id="KW-1185">Reference proteome</keyword>
<dbReference type="STRING" id="1409788.NC99_33840"/>
<evidence type="ECO:0000256" key="1">
    <source>
        <dbReference type="ARBA" id="ARBA00007316"/>
    </source>
</evidence>
<feature type="domain" description="Tyrosine-protein kinase G-rich" evidence="11">
    <location>
        <begin position="456"/>
        <end position="535"/>
    </location>
</feature>
<dbReference type="EC" id="2.7.10.2" evidence="2"/>
<accession>A0A0L8V6A5</accession>
<comment type="caution">
    <text evidence="12">The sequence shown here is derived from an EMBL/GenBank/DDBJ whole genome shotgun (WGS) entry which is preliminary data.</text>
</comment>
<dbReference type="GO" id="GO:0005886">
    <property type="term" value="C:plasma membrane"/>
    <property type="evidence" value="ECO:0007669"/>
    <property type="project" value="TreeGrafter"/>
</dbReference>
<name>A0A0L8V6A5_9BACT</name>
<proteinExistence type="inferred from homology"/>
<dbReference type="Pfam" id="PF13614">
    <property type="entry name" value="AAA_31"/>
    <property type="match status" value="1"/>
</dbReference>
<dbReference type="GO" id="GO:0004713">
    <property type="term" value="F:protein tyrosine kinase activity"/>
    <property type="evidence" value="ECO:0007669"/>
    <property type="project" value="TreeGrafter"/>
</dbReference>
<protein>
    <recommendedName>
        <fullName evidence="2">non-specific protein-tyrosine kinase</fullName>
        <ecNumber evidence="2">2.7.10.2</ecNumber>
    </recommendedName>
</protein>
<evidence type="ECO:0000256" key="2">
    <source>
        <dbReference type="ARBA" id="ARBA00011903"/>
    </source>
</evidence>
<dbReference type="AlphaFoldDB" id="A0A0L8V6A5"/>
<dbReference type="RefSeq" id="WP_053185617.1">
    <property type="nucleotide sequence ID" value="NZ_LGIA01000176.1"/>
</dbReference>
<reference evidence="13" key="1">
    <citation type="submission" date="2015-07" db="EMBL/GenBank/DDBJ databases">
        <title>Genome sequencing of Sunxiuqinia dokdonensis strain SK.</title>
        <authorList>
            <person name="Ahn S."/>
            <person name="Kim B.-C."/>
        </authorList>
    </citation>
    <scope>NUCLEOTIDE SEQUENCE [LARGE SCALE GENOMIC DNA]</scope>
    <source>
        <strain evidence="13">SK</strain>
    </source>
</reference>
<dbReference type="InterPro" id="IPR027417">
    <property type="entry name" value="P-loop_NTPase"/>
</dbReference>
<dbReference type="EMBL" id="LGIA01000176">
    <property type="protein sequence ID" value="KOH43888.1"/>
    <property type="molecule type" value="Genomic_DNA"/>
</dbReference>
<keyword evidence="9" id="KW-1133">Transmembrane helix</keyword>
<dbReference type="SUPFAM" id="SSF52540">
    <property type="entry name" value="P-loop containing nucleoside triphosphate hydrolases"/>
    <property type="match status" value="1"/>
</dbReference>
<dbReference type="Proteomes" id="UP000036958">
    <property type="component" value="Unassembled WGS sequence"/>
</dbReference>
<dbReference type="OrthoDB" id="9794577at2"/>
<keyword evidence="9" id="KW-0812">Transmembrane</keyword>
<comment type="similarity">
    <text evidence="1">Belongs to the CpsD/CapB family.</text>
</comment>
<keyword evidence="7" id="KW-0829">Tyrosine-protein kinase</keyword>
<gene>
    <name evidence="12" type="ORF">NC99_33840</name>
</gene>
<dbReference type="Pfam" id="PF13807">
    <property type="entry name" value="GNVR"/>
    <property type="match status" value="1"/>
</dbReference>
<evidence type="ECO:0000256" key="3">
    <source>
        <dbReference type="ARBA" id="ARBA00022679"/>
    </source>
</evidence>
<evidence type="ECO:0000313" key="12">
    <source>
        <dbReference type="EMBL" id="KOH43888.1"/>
    </source>
</evidence>
<keyword evidence="4" id="KW-0547">Nucleotide-binding</keyword>
<keyword evidence="5" id="KW-0418">Kinase</keyword>
<evidence type="ECO:0000313" key="13">
    <source>
        <dbReference type="Proteomes" id="UP000036958"/>
    </source>
</evidence>
<feature type="domain" description="AAA" evidence="10">
    <location>
        <begin position="599"/>
        <end position="742"/>
    </location>
</feature>
<sequence length="836" mass="95007">MIPNQSTSEEVDSDFKRFIGHFLMNYRLYTLCIALALAIAVAANFLMIPQYKVTSSLLLKDGAKKQSAAGNGTEYLDSRLFGLDQNFQNELWVLKSNSVIEQCVKNLSLTIGYFQKTGFGYRDVYGQAPFQVFLTSNHVQPLHVRFQLKQDGPAQFHLKVEGKKVQFAAVETGEVVVEKRNWEFETDANFGELIETEFLSFTIYPDFNQQLNGQGEASFYFEFKDVMAATEEIKEQVEYKAIDKMATVVELIYKGPSVKKGVAVLNEIMDVYSIQNLERKNYHADITINYIEQQLDQIADSLKYTEDKLQQFRSSKNVLNFNDQANSIMGQYMDLENKMAELETRKRYCAYMTEHLSADEDLANIVIPSSMGIPDDMLDNQLSELMAVQSQRAALVRNNQDMNPAVPKLNLQISSIKQTILDNVRAIETATDIAIDELNKRMSRVSAEIRYLPVTQRQLGGIERKYKLNDAIYNYLLEKRAEAKITLASNIPDNMIVESARSAGPNPVSPNKQLNYLIAMVLGISLPFSFLSLKSMFNDEIDSPEFIAQVTDRPILGTIAHKPRRIKKTTFSQYPPVLKESFRTLRMNVEFACKGVPNKVILVTSCVEGEGKSFNALNLALSFAELGRRTLLVNFDLRKPTYYFNSPETESLGLTAWYRENIPLEQIIRKSPERNLDLIQSGAPVDDPVDFQEISRTKKLFENLRMMYNCIVLDSSPLAFVSDTYLLMDYADVKLIVARMDYGSKKVFRFIMNDLRRKKIEGVGIVLNDNKAYNDQLGYGYVKKSKQSWFRMQRSKTSPSHQPSLIGKLKLAMSKANSIHECPSENTGFSGAKAKT</sequence>
<dbReference type="InterPro" id="IPR025669">
    <property type="entry name" value="AAA_dom"/>
</dbReference>
<dbReference type="InterPro" id="IPR005702">
    <property type="entry name" value="Wzc-like_C"/>
</dbReference>
<keyword evidence="3" id="KW-0808">Transferase</keyword>
<keyword evidence="6" id="KW-0067">ATP-binding</keyword>
<evidence type="ECO:0000256" key="6">
    <source>
        <dbReference type="ARBA" id="ARBA00022840"/>
    </source>
</evidence>
<evidence type="ECO:0000259" key="11">
    <source>
        <dbReference type="Pfam" id="PF13807"/>
    </source>
</evidence>
<organism evidence="12 13">
    <name type="scientific">Sunxiuqinia dokdonensis</name>
    <dbReference type="NCBI Taxonomy" id="1409788"/>
    <lineage>
        <taxon>Bacteria</taxon>
        <taxon>Pseudomonadati</taxon>
        <taxon>Bacteroidota</taxon>
        <taxon>Bacteroidia</taxon>
        <taxon>Marinilabiliales</taxon>
        <taxon>Prolixibacteraceae</taxon>
        <taxon>Sunxiuqinia</taxon>
    </lineage>
</organism>
<evidence type="ECO:0000256" key="9">
    <source>
        <dbReference type="SAM" id="Phobius"/>
    </source>
</evidence>